<dbReference type="Gene3D" id="3.90.1150.30">
    <property type="match status" value="1"/>
</dbReference>
<dbReference type="EMBL" id="CP073708">
    <property type="protein sequence ID" value="QUO43379.1"/>
    <property type="molecule type" value="Genomic_DNA"/>
</dbReference>
<evidence type="ECO:0000313" key="4">
    <source>
        <dbReference type="Proteomes" id="UP000677234"/>
    </source>
</evidence>
<keyword evidence="4" id="KW-1185">Reference proteome</keyword>
<dbReference type="Pfam" id="PF04237">
    <property type="entry name" value="YjbR"/>
    <property type="match status" value="1"/>
</dbReference>
<accession>A0A7T5JQK5</accession>
<reference evidence="2" key="2">
    <citation type="submission" date="2021-04" db="EMBL/GenBank/DDBJ databases">
        <title>Brevibacillus composti FJAT-54423, complete genome.</title>
        <authorList>
            <person name="Tang R."/>
        </authorList>
    </citation>
    <scope>NUCLEOTIDE SEQUENCE</scope>
    <source>
        <strain evidence="2">FJAT-54424</strain>
    </source>
</reference>
<evidence type="ECO:0000313" key="1">
    <source>
        <dbReference type="EMBL" id="QQE76352.1"/>
    </source>
</evidence>
<dbReference type="Proteomes" id="UP000677234">
    <property type="component" value="Chromosome"/>
</dbReference>
<proteinExistence type="predicted"/>
<evidence type="ECO:0000313" key="2">
    <source>
        <dbReference type="EMBL" id="QUO43379.1"/>
    </source>
</evidence>
<dbReference type="SUPFAM" id="SSF142906">
    <property type="entry name" value="YjbR-like"/>
    <property type="match status" value="1"/>
</dbReference>
<dbReference type="GO" id="GO:0003677">
    <property type="term" value="F:DNA binding"/>
    <property type="evidence" value="ECO:0007669"/>
    <property type="project" value="UniProtKB-KW"/>
</dbReference>
<evidence type="ECO:0000313" key="3">
    <source>
        <dbReference type="Proteomes" id="UP000595847"/>
    </source>
</evidence>
<protein>
    <submittedName>
        <fullName evidence="1">MmcQ/YjbR family DNA-binding protein</fullName>
    </submittedName>
</protein>
<reference evidence="1 3" key="1">
    <citation type="submission" date="2020-12" db="EMBL/GenBank/DDBJ databases">
        <title>strain FJAT-54423T represents a novel species of the genus Brevibacillus.</title>
        <authorList>
            <person name="Tang R."/>
        </authorList>
    </citation>
    <scope>NUCLEOTIDE SEQUENCE [LARGE SCALE GENOMIC DNA]</scope>
    <source>
        <strain evidence="1 3">FJAT-54423</strain>
    </source>
</reference>
<dbReference type="KEGG" id="bcop:JD108_11050"/>
<organism evidence="1 3">
    <name type="scientific">Brevibacillus composti</name>
    <dbReference type="NCBI Taxonomy" id="2796470"/>
    <lineage>
        <taxon>Bacteria</taxon>
        <taxon>Bacillati</taxon>
        <taxon>Bacillota</taxon>
        <taxon>Bacilli</taxon>
        <taxon>Bacillales</taxon>
        <taxon>Paenibacillaceae</taxon>
        <taxon>Brevibacillus</taxon>
    </lineage>
</organism>
<sequence length="131" mass="14640">MEHHKAIASPEGMKLLGQVRDICRRFPEVSERVDAFGHTSFRVGDKPFVIMGESGGTASLSIKTHLHTQELLLHQGGYTKTPYVGHHGWVTVQEGGPYHWPEIESLIEEGYLRTASKRLVKAYQSQEGMAP</sequence>
<dbReference type="RefSeq" id="WP_198829854.1">
    <property type="nucleotide sequence ID" value="NZ_CP066308.1"/>
</dbReference>
<dbReference type="AlphaFoldDB" id="A0A7T5JQK5"/>
<dbReference type="EMBL" id="CP066308">
    <property type="protein sequence ID" value="QQE76352.1"/>
    <property type="molecule type" value="Genomic_DNA"/>
</dbReference>
<dbReference type="Proteomes" id="UP000595847">
    <property type="component" value="Chromosome"/>
</dbReference>
<gene>
    <name evidence="1" type="ORF">JD108_11050</name>
    <name evidence="2" type="ORF">KDJ56_10735</name>
</gene>
<name>A0A7T5JQK5_9BACL</name>
<dbReference type="InterPro" id="IPR058532">
    <property type="entry name" value="YjbR/MT2646/Rv2570-like"/>
</dbReference>
<keyword evidence="1" id="KW-0238">DNA-binding</keyword>
<dbReference type="InterPro" id="IPR038056">
    <property type="entry name" value="YjbR-like_sf"/>
</dbReference>